<sequence>MAKKVVMICVMALLLPYIITLAWTGRIEEKKQVPLITSGKKVILDRKNGESYMDVEEYLPGVVAKQIPAEYGKEALRAQAVIARTFIYQKMNGQDEVKESELHMEYLEEKQMEAMWGSESFVTYFQAVEEAVRSTAGEVITYDGKLIEPLFHRASTGMTRTGDESHPYLQAVASKRDVEAEGYLTMMTWSKEDFAGRINQIADSVPVDAGQLPQSIQIIVRDDGGYVGQIQIGTKVYTGEEVQYALGLPSPSYTLEEYDGGIRAVCQGVGHGYGLSQYGAKCMAEEGKTAEEILGFFYKNIVLISE</sequence>
<protein>
    <submittedName>
        <fullName evidence="2">SpoIID/LytB domain-containing protein</fullName>
    </submittedName>
</protein>
<dbReference type="Proteomes" id="UP000095651">
    <property type="component" value="Unassembled WGS sequence"/>
</dbReference>
<dbReference type="InterPro" id="IPR013693">
    <property type="entry name" value="SpoIID/LytB_N"/>
</dbReference>
<organism evidence="2 3">
    <name type="scientific">Hungatella hathewayi</name>
    <dbReference type="NCBI Taxonomy" id="154046"/>
    <lineage>
        <taxon>Bacteria</taxon>
        <taxon>Bacillati</taxon>
        <taxon>Bacillota</taxon>
        <taxon>Clostridia</taxon>
        <taxon>Lachnospirales</taxon>
        <taxon>Lachnospiraceae</taxon>
        <taxon>Hungatella</taxon>
    </lineage>
</organism>
<dbReference type="AlphaFoldDB" id="A0A174IME7"/>
<evidence type="ECO:0000313" key="2">
    <source>
        <dbReference type="EMBL" id="CUO88562.1"/>
    </source>
</evidence>
<dbReference type="RefSeq" id="WP_002602937.1">
    <property type="nucleotide sequence ID" value="NZ_CABIXC010000013.1"/>
</dbReference>
<name>A0A174IME7_9FIRM</name>
<feature type="domain" description="Sporulation stage II protein D amidase enhancer LytB N-terminal" evidence="1">
    <location>
        <begin position="52"/>
        <end position="142"/>
    </location>
</feature>
<proteinExistence type="predicted"/>
<gene>
    <name evidence="2" type="ORF">ERS852407_04292</name>
</gene>
<evidence type="ECO:0000259" key="1">
    <source>
        <dbReference type="Pfam" id="PF08486"/>
    </source>
</evidence>
<accession>A0A174IME7</accession>
<dbReference type="InterPro" id="IPR013486">
    <property type="entry name" value="SpoIID/LytB"/>
</dbReference>
<reference evidence="2 3" key="1">
    <citation type="submission" date="2015-09" db="EMBL/GenBank/DDBJ databases">
        <authorList>
            <consortium name="Pathogen Informatics"/>
        </authorList>
    </citation>
    <scope>NUCLEOTIDE SEQUENCE [LARGE SCALE GENOMIC DNA]</scope>
    <source>
        <strain evidence="2 3">2789STDY5608850</strain>
    </source>
</reference>
<dbReference type="EMBL" id="CYZE01000013">
    <property type="protein sequence ID" value="CUO88562.1"/>
    <property type="molecule type" value="Genomic_DNA"/>
</dbReference>
<dbReference type="NCBIfam" id="TIGR02669">
    <property type="entry name" value="SpoIID_LytB"/>
    <property type="match status" value="1"/>
</dbReference>
<dbReference type="GO" id="GO:0030435">
    <property type="term" value="P:sporulation resulting in formation of a cellular spore"/>
    <property type="evidence" value="ECO:0007669"/>
    <property type="project" value="InterPro"/>
</dbReference>
<dbReference type="Pfam" id="PF08486">
    <property type="entry name" value="SpoIID"/>
    <property type="match status" value="1"/>
</dbReference>
<evidence type="ECO:0000313" key="3">
    <source>
        <dbReference type="Proteomes" id="UP000095651"/>
    </source>
</evidence>